<protein>
    <submittedName>
        <fullName evidence="3">NAD(P)-binding protein</fullName>
    </submittedName>
</protein>
<dbReference type="InterPro" id="IPR002347">
    <property type="entry name" value="SDR_fam"/>
</dbReference>
<dbReference type="OrthoDB" id="191139at2759"/>
<dbReference type="SUPFAM" id="SSF51735">
    <property type="entry name" value="NAD(P)-binding Rossmann-fold domains"/>
    <property type="match status" value="1"/>
</dbReference>
<dbReference type="Pfam" id="PF00106">
    <property type="entry name" value="adh_short"/>
    <property type="match status" value="1"/>
</dbReference>
<accession>A0A137PF48</accession>
<gene>
    <name evidence="3" type="ORF">CONCODRAFT_106823</name>
</gene>
<dbReference type="InterPro" id="IPR036291">
    <property type="entry name" value="NAD(P)-bd_dom_sf"/>
</dbReference>
<dbReference type="PANTHER" id="PTHR24320:SF148">
    <property type="entry name" value="NAD(P)-BINDING ROSSMANN-FOLD SUPERFAMILY PROTEIN"/>
    <property type="match status" value="1"/>
</dbReference>
<dbReference type="OMA" id="NNAGTFY"/>
<dbReference type="PROSITE" id="PS51257">
    <property type="entry name" value="PROKAR_LIPOPROTEIN"/>
    <property type="match status" value="1"/>
</dbReference>
<reference evidence="3 4" key="1">
    <citation type="journal article" date="2015" name="Genome Biol. Evol.">
        <title>Phylogenomic analyses indicate that early fungi evolved digesting cell walls of algal ancestors of land plants.</title>
        <authorList>
            <person name="Chang Y."/>
            <person name="Wang S."/>
            <person name="Sekimoto S."/>
            <person name="Aerts A.L."/>
            <person name="Choi C."/>
            <person name="Clum A."/>
            <person name="LaButti K.M."/>
            <person name="Lindquist E.A."/>
            <person name="Yee Ngan C."/>
            <person name="Ohm R.A."/>
            <person name="Salamov A.A."/>
            <person name="Grigoriev I.V."/>
            <person name="Spatafora J.W."/>
            <person name="Berbee M.L."/>
        </authorList>
    </citation>
    <scope>NUCLEOTIDE SEQUENCE [LARGE SCALE GENOMIC DNA]</scope>
    <source>
        <strain evidence="3 4">NRRL 28638</strain>
    </source>
</reference>
<evidence type="ECO:0000256" key="2">
    <source>
        <dbReference type="ARBA" id="ARBA00023002"/>
    </source>
</evidence>
<evidence type="ECO:0000313" key="3">
    <source>
        <dbReference type="EMBL" id="KXN73610.1"/>
    </source>
</evidence>
<dbReference type="PRINTS" id="PR00081">
    <property type="entry name" value="GDHRDH"/>
</dbReference>
<keyword evidence="2" id="KW-0560">Oxidoreductase</keyword>
<dbReference type="EMBL" id="KQ964434">
    <property type="protein sequence ID" value="KXN73610.1"/>
    <property type="molecule type" value="Genomic_DNA"/>
</dbReference>
<dbReference type="Gene3D" id="3.40.50.720">
    <property type="entry name" value="NAD(P)-binding Rossmann-like Domain"/>
    <property type="match status" value="1"/>
</dbReference>
<organism evidence="3 4">
    <name type="scientific">Conidiobolus coronatus (strain ATCC 28846 / CBS 209.66 / NRRL 28638)</name>
    <name type="common">Delacroixia coronata</name>
    <dbReference type="NCBI Taxonomy" id="796925"/>
    <lineage>
        <taxon>Eukaryota</taxon>
        <taxon>Fungi</taxon>
        <taxon>Fungi incertae sedis</taxon>
        <taxon>Zoopagomycota</taxon>
        <taxon>Entomophthoromycotina</taxon>
        <taxon>Entomophthoromycetes</taxon>
        <taxon>Entomophthorales</taxon>
        <taxon>Ancylistaceae</taxon>
        <taxon>Conidiobolus</taxon>
    </lineage>
</organism>
<dbReference type="GO" id="GO:0016491">
    <property type="term" value="F:oxidoreductase activity"/>
    <property type="evidence" value="ECO:0007669"/>
    <property type="project" value="UniProtKB-KW"/>
</dbReference>
<evidence type="ECO:0000256" key="1">
    <source>
        <dbReference type="ARBA" id="ARBA00006484"/>
    </source>
</evidence>
<dbReference type="STRING" id="796925.A0A137PF48"/>
<name>A0A137PF48_CONC2</name>
<dbReference type="Proteomes" id="UP000070444">
    <property type="component" value="Unassembled WGS sequence"/>
</dbReference>
<sequence>MNTKVCIITGGNSGIGYEVVKKLLTQNYTVIIGCRDSPKTEAVLTSLDPNYKENRTNLIHIPLDLSDFTNVREFVDKFNELGLQLNLLINNAGTFYNNEGLKNSEGIDNVLATNYYGHFLLTYLLMDKLKSTEGSRVANVSSSLFKDFQ</sequence>
<proteinExistence type="inferred from homology"/>
<comment type="similarity">
    <text evidence="1">Belongs to the short-chain dehydrogenases/reductases (SDR) family.</text>
</comment>
<dbReference type="PANTHER" id="PTHR24320">
    <property type="entry name" value="RETINOL DEHYDROGENASE"/>
    <property type="match status" value="1"/>
</dbReference>
<evidence type="ECO:0000313" key="4">
    <source>
        <dbReference type="Proteomes" id="UP000070444"/>
    </source>
</evidence>
<dbReference type="AlphaFoldDB" id="A0A137PF48"/>
<keyword evidence="4" id="KW-1185">Reference proteome</keyword>